<name>A0A5B8XZP6_9DELT</name>
<sequence>MSDDCIRRQERVLARFIGCLDGGLERIVGTKVGLEHLRQFGSERCSRFGVEPVEGFGQIGCFHRPNEVGLKEVFDHKQDITSFLFSHHRGLKILGRAHD</sequence>
<evidence type="ECO:0000313" key="2">
    <source>
        <dbReference type="Proteomes" id="UP000321595"/>
    </source>
</evidence>
<dbReference type="KEGG" id="bbae:FRD01_16805"/>
<proteinExistence type="predicted"/>
<reference evidence="1 2" key="1">
    <citation type="submission" date="2019-08" db="EMBL/GenBank/DDBJ databases">
        <authorList>
            <person name="Liang Q."/>
        </authorList>
    </citation>
    <scope>NUCLEOTIDE SEQUENCE [LARGE SCALE GENOMIC DNA]</scope>
    <source>
        <strain evidence="1 2">V1718</strain>
    </source>
</reference>
<protein>
    <submittedName>
        <fullName evidence="1">Uncharacterized protein</fullName>
    </submittedName>
</protein>
<dbReference type="AlphaFoldDB" id="A0A5B8XZP6"/>
<organism evidence="1 2">
    <name type="scientific">Microvenator marinus</name>
    <dbReference type="NCBI Taxonomy" id="2600177"/>
    <lineage>
        <taxon>Bacteria</taxon>
        <taxon>Deltaproteobacteria</taxon>
        <taxon>Bradymonadales</taxon>
        <taxon>Microvenatoraceae</taxon>
        <taxon>Microvenator</taxon>
    </lineage>
</organism>
<dbReference type="Proteomes" id="UP000321595">
    <property type="component" value="Chromosome"/>
</dbReference>
<dbReference type="RefSeq" id="WP_146961676.1">
    <property type="nucleotide sequence ID" value="NZ_CP042467.1"/>
</dbReference>
<dbReference type="EMBL" id="CP042467">
    <property type="protein sequence ID" value="QED28869.1"/>
    <property type="molecule type" value="Genomic_DNA"/>
</dbReference>
<gene>
    <name evidence="1" type="ORF">FRD01_16805</name>
</gene>
<evidence type="ECO:0000313" key="1">
    <source>
        <dbReference type="EMBL" id="QED28869.1"/>
    </source>
</evidence>
<accession>A0A5B8XZP6</accession>
<keyword evidence="2" id="KW-1185">Reference proteome</keyword>